<dbReference type="InterPro" id="IPR000847">
    <property type="entry name" value="LysR_HTH_N"/>
</dbReference>
<dbReference type="Pfam" id="PF03466">
    <property type="entry name" value="LysR_substrate"/>
    <property type="match status" value="1"/>
</dbReference>
<dbReference type="InterPro" id="IPR005119">
    <property type="entry name" value="LysR_subst-bd"/>
</dbReference>
<dbReference type="Pfam" id="PF00126">
    <property type="entry name" value="HTH_1"/>
    <property type="match status" value="1"/>
</dbReference>
<keyword evidence="2" id="KW-0805">Transcription regulation</keyword>
<dbReference type="GO" id="GO:0043565">
    <property type="term" value="F:sequence-specific DNA binding"/>
    <property type="evidence" value="ECO:0007669"/>
    <property type="project" value="TreeGrafter"/>
</dbReference>
<dbReference type="GO" id="GO:0003700">
    <property type="term" value="F:DNA-binding transcription factor activity"/>
    <property type="evidence" value="ECO:0007669"/>
    <property type="project" value="InterPro"/>
</dbReference>
<evidence type="ECO:0000256" key="4">
    <source>
        <dbReference type="ARBA" id="ARBA00023163"/>
    </source>
</evidence>
<gene>
    <name evidence="6" type="ORF">SAMN05216236_10971</name>
</gene>
<evidence type="ECO:0000256" key="2">
    <source>
        <dbReference type="ARBA" id="ARBA00023015"/>
    </source>
</evidence>
<evidence type="ECO:0000259" key="5">
    <source>
        <dbReference type="PROSITE" id="PS50931"/>
    </source>
</evidence>
<dbReference type="RefSeq" id="WP_027261709.1">
    <property type="nucleotide sequence ID" value="NZ_FPAW01000009.1"/>
</dbReference>
<keyword evidence="7" id="KW-1185">Reference proteome</keyword>
<dbReference type="InterPro" id="IPR036390">
    <property type="entry name" value="WH_DNA-bd_sf"/>
</dbReference>
<dbReference type="STRING" id="999627.SAMN05216236_10971"/>
<comment type="similarity">
    <text evidence="1">Belongs to the LysR transcriptional regulatory family.</text>
</comment>
<accession>A0A1I7BBV2</accession>
<dbReference type="eggNOG" id="COG0583">
    <property type="taxonomic scope" value="Bacteria"/>
</dbReference>
<dbReference type="EMBL" id="FPAW01000009">
    <property type="protein sequence ID" value="SFT84552.1"/>
    <property type="molecule type" value="Genomic_DNA"/>
</dbReference>
<evidence type="ECO:0000256" key="1">
    <source>
        <dbReference type="ARBA" id="ARBA00009437"/>
    </source>
</evidence>
<dbReference type="SUPFAM" id="SSF53850">
    <property type="entry name" value="Periplasmic binding protein-like II"/>
    <property type="match status" value="1"/>
</dbReference>
<evidence type="ECO:0000313" key="7">
    <source>
        <dbReference type="Proteomes" id="UP000182466"/>
    </source>
</evidence>
<organism evidence="6 7">
    <name type="scientific">Sedimentitalea nanhaiensis</name>
    <dbReference type="NCBI Taxonomy" id="999627"/>
    <lineage>
        <taxon>Bacteria</taxon>
        <taxon>Pseudomonadati</taxon>
        <taxon>Pseudomonadota</taxon>
        <taxon>Alphaproteobacteria</taxon>
        <taxon>Rhodobacterales</taxon>
        <taxon>Paracoccaceae</taxon>
        <taxon>Sedimentitalea</taxon>
    </lineage>
</organism>
<dbReference type="InterPro" id="IPR058163">
    <property type="entry name" value="LysR-type_TF_proteobact-type"/>
</dbReference>
<dbReference type="Gene3D" id="3.40.190.290">
    <property type="match status" value="1"/>
</dbReference>
<keyword evidence="4" id="KW-0804">Transcription</keyword>
<dbReference type="Proteomes" id="UP000182466">
    <property type="component" value="Unassembled WGS sequence"/>
</dbReference>
<dbReference type="PROSITE" id="PS50931">
    <property type="entry name" value="HTH_LYSR"/>
    <property type="match status" value="1"/>
</dbReference>
<dbReference type="PANTHER" id="PTHR30537">
    <property type="entry name" value="HTH-TYPE TRANSCRIPTIONAL REGULATOR"/>
    <property type="match status" value="1"/>
</dbReference>
<evidence type="ECO:0000313" key="6">
    <source>
        <dbReference type="EMBL" id="SFT84552.1"/>
    </source>
</evidence>
<dbReference type="SUPFAM" id="SSF46785">
    <property type="entry name" value="Winged helix' DNA-binding domain"/>
    <property type="match status" value="1"/>
</dbReference>
<evidence type="ECO:0000256" key="3">
    <source>
        <dbReference type="ARBA" id="ARBA00023125"/>
    </source>
</evidence>
<proteinExistence type="inferred from homology"/>
<dbReference type="InterPro" id="IPR036388">
    <property type="entry name" value="WH-like_DNA-bd_sf"/>
</dbReference>
<sequence>MQAHWDDLRIFLSVAREESLSGAGRVLKIDPATVGRRIARLERALGASLFVKSPQGYTLSAAGERLLSQGEQAEQAMRAVTEALDGPSEGLAGQMRIGAPDGCANYLLPQVCARIGEENPDLDIQIVALPRIVNLSRREADMAIAVSAPSAGQLLVQKITDYRLHLVASRSYLRDHPPLDRVEDLRDRRMVGYIPDMIFDAELDYLDNLGVRRVPLASNSVPVQLKLLVQGTGLGVAHDFSLPSHPELRKVLSDEISLTRSFYLVRHQGDQRSARLNRFAAALAQGVRDEVARLESLT</sequence>
<name>A0A1I7BBV2_9RHOB</name>
<dbReference type="GO" id="GO:0006351">
    <property type="term" value="P:DNA-templated transcription"/>
    <property type="evidence" value="ECO:0007669"/>
    <property type="project" value="TreeGrafter"/>
</dbReference>
<feature type="domain" description="HTH lysR-type" evidence="5">
    <location>
        <begin position="1"/>
        <end position="60"/>
    </location>
</feature>
<dbReference type="PANTHER" id="PTHR30537:SF3">
    <property type="entry name" value="TRANSCRIPTIONAL REGULATORY PROTEIN"/>
    <property type="match status" value="1"/>
</dbReference>
<reference evidence="6 7" key="1">
    <citation type="submission" date="2016-10" db="EMBL/GenBank/DDBJ databases">
        <authorList>
            <person name="de Groot N.N."/>
        </authorList>
    </citation>
    <scope>NUCLEOTIDE SEQUENCE [LARGE SCALE GENOMIC DNA]</scope>
    <source>
        <strain evidence="6 7">CGMCC 1.10959</strain>
    </source>
</reference>
<keyword evidence="3" id="KW-0238">DNA-binding</keyword>
<dbReference type="OrthoDB" id="9787460at2"/>
<dbReference type="AlphaFoldDB" id="A0A1I7BBV2"/>
<protein>
    <submittedName>
        <fullName evidence="6">Transcriptional regulator, LysR family</fullName>
    </submittedName>
</protein>
<dbReference type="Gene3D" id="1.10.10.10">
    <property type="entry name" value="Winged helix-like DNA-binding domain superfamily/Winged helix DNA-binding domain"/>
    <property type="match status" value="1"/>
</dbReference>